<dbReference type="Proteomes" id="UP000298860">
    <property type="component" value="Unassembled WGS sequence"/>
</dbReference>
<name>A0A4D4J2D2_9PSEU</name>
<keyword evidence="2 4" id="KW-0819">tRNA processing</keyword>
<dbReference type="Gene3D" id="3.30.70.660">
    <property type="entry name" value="Pseudouridine synthase I, catalytic domain, C-terminal subdomain"/>
    <property type="match status" value="1"/>
</dbReference>
<comment type="caution">
    <text evidence="9">The sequence shown here is derived from an EMBL/GenBank/DDBJ whole genome shotgun (WGS) entry which is preliminary data.</text>
</comment>
<dbReference type="SUPFAM" id="SSF55120">
    <property type="entry name" value="Pseudouridine synthase"/>
    <property type="match status" value="1"/>
</dbReference>
<protein>
    <recommendedName>
        <fullName evidence="4">tRNA pseudouridine synthase A</fullName>
        <ecNumber evidence="4">5.4.99.12</ecNumber>
    </recommendedName>
    <alternativeName>
        <fullName evidence="4">tRNA pseudouridine(38-40) synthase</fullName>
    </alternativeName>
    <alternativeName>
        <fullName evidence="4">tRNA pseudouridylate synthase I</fullName>
    </alternativeName>
    <alternativeName>
        <fullName evidence="4">tRNA-uridine isomerase I</fullName>
    </alternativeName>
</protein>
<dbReference type="EC" id="5.4.99.12" evidence="4"/>
<dbReference type="GO" id="GO:0160147">
    <property type="term" value="F:tRNA pseudouridine(38-40) synthase activity"/>
    <property type="evidence" value="ECO:0007669"/>
    <property type="project" value="UniProtKB-EC"/>
</dbReference>
<comment type="function">
    <text evidence="4">Formation of pseudouridine at positions 38, 39 and 40 in the anticodon stem and loop of transfer RNAs.</text>
</comment>
<dbReference type="FunFam" id="3.30.70.660:FF:000003">
    <property type="entry name" value="tRNA pseudouridine synthase A"/>
    <property type="match status" value="1"/>
</dbReference>
<dbReference type="PANTHER" id="PTHR11142:SF0">
    <property type="entry name" value="TRNA PSEUDOURIDINE SYNTHASE-LIKE 1"/>
    <property type="match status" value="1"/>
</dbReference>
<keyword evidence="3 4" id="KW-0413">Isomerase</keyword>
<sequence>MPPEPAVPTEDGGLGRTAGSTMRVRFDLGYDGTDFSGWARQPERRTVCGVLEDTLGTVLRTEVRLTVAGRTDAGVHATGQVAHADLPVDALAATAGREEAVDEALAGLVRRLARLLPGDVRVFAARAVPDDFDARFSALRRHYEYRVSDAPFGTHPLERRHTLAWRRRLDLAALRDASARLLGEHDFVAFCRRRDGATTVRELQRLDWRRESGGVLVAHVAADAFCHSMVRSLVGALLAVGEGRRPADWPASLLTATERASSVTVAPPHGLSLVGVDYPADGELAARAAQTRRLRAPLS</sequence>
<comment type="caution">
    <text evidence="4">Lacks conserved residue(s) required for the propagation of feature annotation.</text>
</comment>
<evidence type="ECO:0000256" key="6">
    <source>
        <dbReference type="PIRSR" id="PIRSR001430-2"/>
    </source>
</evidence>
<comment type="similarity">
    <text evidence="1 4 7">Belongs to the tRNA pseudouridine synthase TruA family.</text>
</comment>
<feature type="domain" description="Pseudouridine synthase I TruA alpha/beta" evidence="8">
    <location>
        <begin position="177"/>
        <end position="279"/>
    </location>
</feature>
<dbReference type="FunFam" id="3.30.70.580:FF:000008">
    <property type="entry name" value="tRNA pseudouridine synthase A"/>
    <property type="match status" value="1"/>
</dbReference>
<evidence type="ECO:0000256" key="5">
    <source>
        <dbReference type="PIRSR" id="PIRSR001430-1"/>
    </source>
</evidence>
<dbReference type="InterPro" id="IPR020095">
    <property type="entry name" value="PsdUridine_synth_TruA_C"/>
</dbReference>
<evidence type="ECO:0000259" key="8">
    <source>
        <dbReference type="Pfam" id="PF01416"/>
    </source>
</evidence>
<dbReference type="PANTHER" id="PTHR11142">
    <property type="entry name" value="PSEUDOURIDYLATE SYNTHASE"/>
    <property type="match status" value="1"/>
</dbReference>
<proteinExistence type="inferred from homology"/>
<organism evidence="9 10">
    <name type="scientific">Gandjariella thermophila</name>
    <dbReference type="NCBI Taxonomy" id="1931992"/>
    <lineage>
        <taxon>Bacteria</taxon>
        <taxon>Bacillati</taxon>
        <taxon>Actinomycetota</taxon>
        <taxon>Actinomycetes</taxon>
        <taxon>Pseudonocardiales</taxon>
        <taxon>Pseudonocardiaceae</taxon>
        <taxon>Gandjariella</taxon>
    </lineage>
</organism>
<evidence type="ECO:0000256" key="7">
    <source>
        <dbReference type="RuleBase" id="RU003792"/>
    </source>
</evidence>
<dbReference type="GO" id="GO:0031119">
    <property type="term" value="P:tRNA pseudouridine synthesis"/>
    <property type="evidence" value="ECO:0007669"/>
    <property type="project" value="UniProtKB-UniRule"/>
</dbReference>
<evidence type="ECO:0000256" key="4">
    <source>
        <dbReference type="HAMAP-Rule" id="MF_00171"/>
    </source>
</evidence>
<dbReference type="Pfam" id="PF01416">
    <property type="entry name" value="PseudoU_synth_1"/>
    <property type="match status" value="2"/>
</dbReference>
<dbReference type="Gene3D" id="3.30.70.580">
    <property type="entry name" value="Pseudouridine synthase I, catalytic domain, N-terminal subdomain"/>
    <property type="match status" value="1"/>
</dbReference>
<dbReference type="HAMAP" id="MF_00171">
    <property type="entry name" value="TruA"/>
    <property type="match status" value="1"/>
</dbReference>
<dbReference type="PIRSF" id="PIRSF001430">
    <property type="entry name" value="tRNA_psdUrid_synth"/>
    <property type="match status" value="1"/>
</dbReference>
<dbReference type="InterPro" id="IPR020094">
    <property type="entry name" value="TruA/RsuA/RluB/E/F_N"/>
</dbReference>
<comment type="subunit">
    <text evidence="4">Homodimer.</text>
</comment>
<evidence type="ECO:0000313" key="9">
    <source>
        <dbReference type="EMBL" id="GDY29320.1"/>
    </source>
</evidence>
<reference evidence="10" key="1">
    <citation type="submission" date="2019-04" db="EMBL/GenBank/DDBJ databases">
        <title>Draft genome sequence of Pseudonocardiaceae bacterium SL3-2-4.</title>
        <authorList>
            <person name="Ningsih F."/>
            <person name="Yokota A."/>
            <person name="Sakai Y."/>
            <person name="Nanatani K."/>
            <person name="Yabe S."/>
            <person name="Oetari A."/>
            <person name="Sjamsuridzal W."/>
        </authorList>
    </citation>
    <scope>NUCLEOTIDE SEQUENCE [LARGE SCALE GENOMIC DNA]</scope>
    <source>
        <strain evidence="10">SL3-2-4</strain>
    </source>
</reference>
<feature type="active site" description="Nucleophile" evidence="4 5">
    <location>
        <position position="72"/>
    </location>
</feature>
<dbReference type="CDD" id="cd02570">
    <property type="entry name" value="PseudoU_synth_EcTruA"/>
    <property type="match status" value="1"/>
</dbReference>
<feature type="domain" description="Pseudouridine synthase I TruA alpha/beta" evidence="8">
    <location>
        <begin position="30"/>
        <end position="136"/>
    </location>
</feature>
<comment type="catalytic activity">
    <reaction evidence="4 7">
        <text>uridine(38/39/40) in tRNA = pseudouridine(38/39/40) in tRNA</text>
        <dbReference type="Rhea" id="RHEA:22376"/>
        <dbReference type="Rhea" id="RHEA-COMP:10085"/>
        <dbReference type="Rhea" id="RHEA-COMP:10087"/>
        <dbReference type="ChEBI" id="CHEBI:65314"/>
        <dbReference type="ChEBI" id="CHEBI:65315"/>
        <dbReference type="EC" id="5.4.99.12"/>
    </reaction>
</comment>
<keyword evidence="10" id="KW-1185">Reference proteome</keyword>
<dbReference type="NCBIfam" id="TIGR00071">
    <property type="entry name" value="hisT_truA"/>
    <property type="match status" value="1"/>
</dbReference>
<dbReference type="InterPro" id="IPR020103">
    <property type="entry name" value="PsdUridine_synth_cat_dom_sf"/>
</dbReference>
<dbReference type="AlphaFoldDB" id="A0A4D4J2D2"/>
<dbReference type="InterPro" id="IPR001406">
    <property type="entry name" value="PsdUridine_synth_TruA"/>
</dbReference>
<accession>A0A4D4J2D2</accession>
<evidence type="ECO:0000256" key="1">
    <source>
        <dbReference type="ARBA" id="ARBA00009375"/>
    </source>
</evidence>
<evidence type="ECO:0000256" key="3">
    <source>
        <dbReference type="ARBA" id="ARBA00023235"/>
    </source>
</evidence>
<dbReference type="GO" id="GO:0003723">
    <property type="term" value="F:RNA binding"/>
    <property type="evidence" value="ECO:0007669"/>
    <property type="project" value="InterPro"/>
</dbReference>
<evidence type="ECO:0000313" key="10">
    <source>
        <dbReference type="Proteomes" id="UP000298860"/>
    </source>
</evidence>
<dbReference type="EMBL" id="BJFL01000003">
    <property type="protein sequence ID" value="GDY29320.1"/>
    <property type="molecule type" value="Genomic_DNA"/>
</dbReference>
<feature type="binding site" evidence="4 6">
    <location>
        <position position="143"/>
    </location>
    <ligand>
        <name>substrate</name>
    </ligand>
</feature>
<dbReference type="InterPro" id="IPR020097">
    <property type="entry name" value="PsdUridine_synth_TruA_a/b_dom"/>
</dbReference>
<gene>
    <name evidence="4 9" type="primary">truA</name>
    <name evidence="9" type="ORF">GTS_09530</name>
</gene>
<evidence type="ECO:0000256" key="2">
    <source>
        <dbReference type="ARBA" id="ARBA00022694"/>
    </source>
</evidence>
<dbReference type="OrthoDB" id="9811823at2"/>